<dbReference type="InterPro" id="IPR007936">
    <property type="entry name" value="VapE-like_dom"/>
</dbReference>
<feature type="region of interest" description="Disordered" evidence="1">
    <location>
        <begin position="345"/>
        <end position="366"/>
    </location>
</feature>
<evidence type="ECO:0000313" key="4">
    <source>
        <dbReference type="Proteomes" id="UP000679312"/>
    </source>
</evidence>
<feature type="compositionally biased region" description="Basic and acidic residues" evidence="1">
    <location>
        <begin position="345"/>
        <end position="355"/>
    </location>
</feature>
<dbReference type="Proteomes" id="UP000679312">
    <property type="component" value="Chromosome"/>
</dbReference>
<dbReference type="Pfam" id="PF05272">
    <property type="entry name" value="VapE-like_dom"/>
    <property type="match status" value="1"/>
</dbReference>
<sequence length="366" mass="40938">MTAEGHRLGKTDEGQRSALVDACQRAEVPDAAIDEHLIALCQSNSYHPVREWLEAGPKWDEVRRVDAVLATLNAAEPDYAAAVLRPWLVGCVAALYEQRWLSKLVPVLVGGQSFKKSAWVNRLAAVVAGSTLDCSIDPNKPDDVRRAVSAWIVELAELETTTRHESGALKAFITRDVDRFRIPYAKSFTEKSRQTAFIATVNGTDFLKDQTGNARFAVIEMASAADLDRLNELLGYRWDAGRLSHTDPELLRQLWLEVKAGYDAEASWYLDEATSKQAATANDTHTDKGPHYETIVDRHLARPMRSARWFTAAELCERHGEKPAMAGRYGRALTMLVKEGRIESRPARSGRKEYYLRVNDSPQAEE</sequence>
<reference evidence="3 4" key="1">
    <citation type="journal article" date="2021" name="Front. Microbiol.">
        <title>Prevalence and Genetic Analysis of Chromosomal mcr-3/7 in Aeromonas From U.S. Animal-Derived Samples.</title>
        <authorList>
            <person name="Wang Y."/>
            <person name="Hou N."/>
            <person name="Rasooly R."/>
            <person name="Gu Y."/>
            <person name="He X."/>
        </authorList>
    </citation>
    <scope>NUCLEOTIDE SEQUENCE [LARGE SCALE GENOMIC DNA]</scope>
    <source>
        <strain evidence="3 4">4608</strain>
    </source>
</reference>
<feature type="domain" description="Virulence-associated protein E-like" evidence="2">
    <location>
        <begin position="58"/>
        <end position="286"/>
    </location>
</feature>
<proteinExistence type="predicted"/>
<gene>
    <name evidence="3" type="ORF">HQ399_15470</name>
</gene>
<dbReference type="PANTHER" id="PTHR34985">
    <property type="entry name" value="SLR0554 PROTEIN"/>
    <property type="match status" value="1"/>
</dbReference>
<evidence type="ECO:0000313" key="3">
    <source>
        <dbReference type="EMBL" id="QWL64692.1"/>
    </source>
</evidence>
<organism evidence="3 4">
    <name type="scientific">Aeromonas jandaei</name>
    <dbReference type="NCBI Taxonomy" id="650"/>
    <lineage>
        <taxon>Bacteria</taxon>
        <taxon>Pseudomonadati</taxon>
        <taxon>Pseudomonadota</taxon>
        <taxon>Gammaproteobacteria</taxon>
        <taxon>Aeromonadales</taxon>
        <taxon>Aeromonadaceae</taxon>
        <taxon>Aeromonas</taxon>
    </lineage>
</organism>
<dbReference type="EMBL" id="CP053881">
    <property type="protein sequence ID" value="QWL64692.1"/>
    <property type="molecule type" value="Genomic_DNA"/>
</dbReference>
<protein>
    <submittedName>
        <fullName evidence="3">ATPase</fullName>
    </submittedName>
</protein>
<evidence type="ECO:0000256" key="1">
    <source>
        <dbReference type="SAM" id="MobiDB-lite"/>
    </source>
</evidence>
<evidence type="ECO:0000259" key="2">
    <source>
        <dbReference type="Pfam" id="PF05272"/>
    </source>
</evidence>
<name>A0ABD7ETM6_AERJA</name>
<dbReference type="AlphaFoldDB" id="A0ABD7ETM6"/>
<dbReference type="PANTHER" id="PTHR34985:SF1">
    <property type="entry name" value="SLR0554 PROTEIN"/>
    <property type="match status" value="1"/>
</dbReference>
<accession>A0ABD7ETM6</accession>